<dbReference type="PANTHER" id="PTHR46401">
    <property type="entry name" value="GLYCOSYLTRANSFERASE WBBK-RELATED"/>
    <property type="match status" value="1"/>
</dbReference>
<dbReference type="SUPFAM" id="SSF53756">
    <property type="entry name" value="UDP-Glycosyltransferase/glycogen phosphorylase"/>
    <property type="match status" value="1"/>
</dbReference>
<evidence type="ECO:0000313" key="4">
    <source>
        <dbReference type="EMBL" id="ACV36950.1"/>
    </source>
</evidence>
<dbReference type="CAZy" id="GT4">
    <property type="family name" value="Glycosyltransferase Family 4"/>
</dbReference>
<dbReference type="GO" id="GO:0016757">
    <property type="term" value="F:glycosyltransferase activity"/>
    <property type="evidence" value="ECO:0007669"/>
    <property type="project" value="InterPro"/>
</dbReference>
<protein>
    <submittedName>
        <fullName evidence="4">Glycosyl transferase group 1</fullName>
    </submittedName>
</protein>
<dbReference type="Pfam" id="PF12000">
    <property type="entry name" value="Glyco_trans_4_3"/>
    <property type="match status" value="1"/>
</dbReference>
<keyword evidence="1 4" id="KW-0808">Transferase</keyword>
<dbReference type="PANTHER" id="PTHR46401:SF2">
    <property type="entry name" value="GLYCOSYLTRANSFERASE WBBK-RELATED"/>
    <property type="match status" value="1"/>
</dbReference>
<dbReference type="InterPro" id="IPR022623">
    <property type="entry name" value="Glyco_trans_4"/>
</dbReference>
<evidence type="ECO:0000259" key="2">
    <source>
        <dbReference type="Pfam" id="PF00534"/>
    </source>
</evidence>
<name>C7RKN0_ACCRE</name>
<evidence type="ECO:0000259" key="3">
    <source>
        <dbReference type="Pfam" id="PF12000"/>
    </source>
</evidence>
<dbReference type="Gene3D" id="3.40.50.2000">
    <property type="entry name" value="Glycogen Phosphorylase B"/>
    <property type="match status" value="2"/>
</dbReference>
<gene>
    <name evidence="4" type="ordered locus">CAP2UW1_3697</name>
</gene>
<dbReference type="HOGENOM" id="CLU_054763_0_0_4"/>
<dbReference type="InterPro" id="IPR001296">
    <property type="entry name" value="Glyco_trans_1"/>
</dbReference>
<dbReference type="OrthoDB" id="5416057at2"/>
<proteinExistence type="predicted"/>
<feature type="domain" description="Glycosyl transferase family 1" evidence="2">
    <location>
        <begin position="217"/>
        <end position="385"/>
    </location>
</feature>
<dbReference type="EMBL" id="CP001715">
    <property type="protein sequence ID" value="ACV36950.1"/>
    <property type="molecule type" value="Genomic_DNA"/>
</dbReference>
<organism evidence="4">
    <name type="scientific">Accumulibacter regalis</name>
    <dbReference type="NCBI Taxonomy" id="522306"/>
    <lineage>
        <taxon>Bacteria</taxon>
        <taxon>Pseudomonadati</taxon>
        <taxon>Pseudomonadota</taxon>
        <taxon>Betaproteobacteria</taxon>
        <taxon>Candidatus Accumulibacter</taxon>
    </lineage>
</organism>
<evidence type="ECO:0000256" key="1">
    <source>
        <dbReference type="ARBA" id="ARBA00022679"/>
    </source>
</evidence>
<dbReference type="eggNOG" id="COG0438">
    <property type="taxonomic scope" value="Bacteria"/>
</dbReference>
<reference evidence="4" key="2">
    <citation type="submission" date="2009-09" db="EMBL/GenBank/DDBJ databases">
        <title>Complete sequence of chromosome of Candidatus Accumulibacter phosphatis clade IIA str. UW-1.</title>
        <authorList>
            <consortium name="US DOE Joint Genome Institute"/>
            <person name="Martin H.G."/>
            <person name="Ivanova N."/>
            <person name="Kunin V."/>
            <person name="Warnecke F."/>
            <person name="Barry K."/>
            <person name="He S."/>
            <person name="Salamov A."/>
            <person name="Szeto E."/>
            <person name="Dalin E."/>
            <person name="Pangilinan J.L."/>
            <person name="Lapidus A."/>
            <person name="Lowry S."/>
            <person name="Kyrpides N.C."/>
            <person name="McMahon K.D."/>
            <person name="Hugenholtz P."/>
        </authorList>
    </citation>
    <scope>NUCLEOTIDE SEQUENCE [LARGE SCALE GENOMIC DNA]</scope>
    <source>
        <strain evidence="4">UW-1</strain>
    </source>
</reference>
<sequence>MKIVFIHQNFPGQFKHLAPALAAGGDEVVALAINKPAYATPGVKVILHRPPTAGAEALREAPVEIQETFAKTARGHSVARCLIRLKEEGFVPDVICAHSGWGEAYFIKDVFPATPLIVYAEYFYGTENGDAYFDPEFSRPSLEGLERLRLKNTHLLHALVAADRGLSPTTFQRNRHPELLRQKIAVIHDGIDSERLQPDPAARVHLRGAGLQLGPADEVVTFVARELEPYRGYHIFMRALPELLALRPRLQVVVVGGNGVSYGAAPRAGTTWKDVFFNEVADRLDRRRVHFVGRLPHPVLTQLMQVSTVHLYLTYPFVLSWSLMEAMSIGCLIVASRTAPVEELIVHGQTGLLVDFFDTHQIATTVADALQRRSELVPLRRAARQHIVQGYDLQTHCLPAQVDLLRSVAQANGS</sequence>
<dbReference type="KEGG" id="app:CAP2UW1_3697"/>
<accession>C7RKN0</accession>
<dbReference type="GO" id="GO:0009103">
    <property type="term" value="P:lipopolysaccharide biosynthetic process"/>
    <property type="evidence" value="ECO:0007669"/>
    <property type="project" value="TreeGrafter"/>
</dbReference>
<dbReference type="Pfam" id="PF00534">
    <property type="entry name" value="Glycos_transf_1"/>
    <property type="match status" value="1"/>
</dbReference>
<feature type="domain" description="Glycosyl transferase family 4" evidence="3">
    <location>
        <begin position="26"/>
        <end position="195"/>
    </location>
</feature>
<reference evidence="4" key="1">
    <citation type="submission" date="2009-08" db="EMBL/GenBank/DDBJ databases">
        <authorList>
            <consortium name="US DOE Joint Genome Institute"/>
            <person name="Lucas S."/>
            <person name="Copeland A."/>
            <person name="Lapidus A."/>
            <person name="Glavina del Rio T."/>
            <person name="Dalin E."/>
            <person name="Tice H."/>
            <person name="Bruce D."/>
            <person name="Barry K."/>
            <person name="Pitluck S."/>
            <person name="Lowry S."/>
            <person name="Larimer F."/>
            <person name="Land M."/>
            <person name="Hauser L."/>
            <person name="Kyrpides N."/>
            <person name="Ivanova N."/>
            <person name="McMahon K.D."/>
            <person name="Hugenholtz P."/>
        </authorList>
    </citation>
    <scope>NUCLEOTIDE SEQUENCE</scope>
    <source>
        <strain evidence="4">UW-1</strain>
    </source>
</reference>
<dbReference type="STRING" id="522306.CAP2UW1_3697"/>
<dbReference type="AlphaFoldDB" id="C7RKN0"/>